<comment type="caution">
    <text evidence="3">The sequence shown here is derived from an EMBL/GenBank/DDBJ whole genome shotgun (WGS) entry which is preliminary data.</text>
</comment>
<gene>
    <name evidence="3" type="ORF">Tci_874355</name>
</gene>
<organism evidence="3">
    <name type="scientific">Tanacetum cinerariifolium</name>
    <name type="common">Dalmatian daisy</name>
    <name type="synonym">Chrysanthemum cinerariifolium</name>
    <dbReference type="NCBI Taxonomy" id="118510"/>
    <lineage>
        <taxon>Eukaryota</taxon>
        <taxon>Viridiplantae</taxon>
        <taxon>Streptophyta</taxon>
        <taxon>Embryophyta</taxon>
        <taxon>Tracheophyta</taxon>
        <taxon>Spermatophyta</taxon>
        <taxon>Magnoliopsida</taxon>
        <taxon>eudicotyledons</taxon>
        <taxon>Gunneridae</taxon>
        <taxon>Pentapetalae</taxon>
        <taxon>asterids</taxon>
        <taxon>campanulids</taxon>
        <taxon>Asterales</taxon>
        <taxon>Asteraceae</taxon>
        <taxon>Asteroideae</taxon>
        <taxon>Anthemideae</taxon>
        <taxon>Anthemidinae</taxon>
        <taxon>Tanacetum</taxon>
    </lineage>
</organism>
<protein>
    <submittedName>
        <fullName evidence="3">Uncharacterized protein</fullName>
    </submittedName>
</protein>
<evidence type="ECO:0000313" key="3">
    <source>
        <dbReference type="EMBL" id="GFD02386.1"/>
    </source>
</evidence>
<evidence type="ECO:0000256" key="1">
    <source>
        <dbReference type="SAM" id="MobiDB-lite"/>
    </source>
</evidence>
<name>A0A699T0H0_TANCI</name>
<keyword evidence="2" id="KW-0732">Signal</keyword>
<feature type="region of interest" description="Disordered" evidence="1">
    <location>
        <begin position="89"/>
        <end position="108"/>
    </location>
</feature>
<feature type="chain" id="PRO_5025517713" evidence="2">
    <location>
        <begin position="21"/>
        <end position="108"/>
    </location>
</feature>
<accession>A0A699T0H0</accession>
<feature type="non-terminal residue" evidence="3">
    <location>
        <position position="1"/>
    </location>
</feature>
<sequence>HGVFGLAKLRFALVVDVAHAAPRGVAHLLPLVFGHAQLGRALLKLHRVAAGGHGRIDKLLGNVERAVVVDANLGNDVARLAGANGAKSNLTAQRSGGFEPLPRTDEVA</sequence>
<proteinExistence type="predicted"/>
<evidence type="ECO:0000256" key="2">
    <source>
        <dbReference type="SAM" id="SignalP"/>
    </source>
</evidence>
<dbReference type="EMBL" id="BKCJ011197674">
    <property type="protein sequence ID" value="GFD02386.1"/>
    <property type="molecule type" value="Genomic_DNA"/>
</dbReference>
<dbReference type="AlphaFoldDB" id="A0A699T0H0"/>
<feature type="signal peptide" evidence="2">
    <location>
        <begin position="1"/>
        <end position="20"/>
    </location>
</feature>
<reference evidence="3" key="1">
    <citation type="journal article" date="2019" name="Sci. Rep.">
        <title>Draft genome of Tanacetum cinerariifolium, the natural source of mosquito coil.</title>
        <authorList>
            <person name="Yamashiro T."/>
            <person name="Shiraishi A."/>
            <person name="Satake H."/>
            <person name="Nakayama K."/>
        </authorList>
    </citation>
    <scope>NUCLEOTIDE SEQUENCE</scope>
</reference>